<keyword evidence="2" id="KW-1185">Reference proteome</keyword>
<dbReference type="Proteomes" id="UP000198828">
    <property type="component" value="Unassembled WGS sequence"/>
</dbReference>
<dbReference type="RefSeq" id="WP_268807601.1">
    <property type="nucleotide sequence ID" value="NZ_FNNG01000001.1"/>
</dbReference>
<evidence type="ECO:0000313" key="1">
    <source>
        <dbReference type="EMBL" id="SDW12829.1"/>
    </source>
</evidence>
<accession>A0A1H2R2A6</accession>
<dbReference type="EMBL" id="FNNG01000001">
    <property type="protein sequence ID" value="SDW12829.1"/>
    <property type="molecule type" value="Genomic_DNA"/>
</dbReference>
<proteinExistence type="predicted"/>
<sequence length="41" mass="4610">MPKVLESFKVIAHYIKDLKVDDGAVTITDIKNILNLLGVKR</sequence>
<organism evidence="1 2">
    <name type="scientific">Tepidimicrobium xylanilyticum</name>
    <dbReference type="NCBI Taxonomy" id="1123352"/>
    <lineage>
        <taxon>Bacteria</taxon>
        <taxon>Bacillati</taxon>
        <taxon>Bacillota</taxon>
        <taxon>Tissierellia</taxon>
        <taxon>Tissierellales</taxon>
        <taxon>Tepidimicrobiaceae</taxon>
        <taxon>Tepidimicrobium</taxon>
    </lineage>
</organism>
<reference evidence="1 2" key="1">
    <citation type="submission" date="2016-10" db="EMBL/GenBank/DDBJ databases">
        <authorList>
            <person name="de Groot N.N."/>
        </authorList>
    </citation>
    <scope>NUCLEOTIDE SEQUENCE [LARGE SCALE GENOMIC DNA]</scope>
    <source>
        <strain evidence="1 2">DSM 23310</strain>
    </source>
</reference>
<dbReference type="AlphaFoldDB" id="A0A1H2R2A6"/>
<gene>
    <name evidence="1" type="ORF">SAMN05660923_00261</name>
</gene>
<evidence type="ECO:0000313" key="2">
    <source>
        <dbReference type="Proteomes" id="UP000198828"/>
    </source>
</evidence>
<protein>
    <submittedName>
        <fullName evidence="1">Uncharacterized protein</fullName>
    </submittedName>
</protein>
<name>A0A1H2R2A6_9FIRM</name>